<evidence type="ECO:0000313" key="2">
    <source>
        <dbReference type="Ensembl" id="ENSCINP00000009840.2"/>
    </source>
</evidence>
<dbReference type="Ensembl" id="ENSCINT00000009840.2">
    <property type="protein sequence ID" value="ENSCINP00000009840.2"/>
    <property type="gene ID" value="ENSCING00000004758.2"/>
</dbReference>
<reference evidence="2" key="3">
    <citation type="submission" date="2025-08" db="UniProtKB">
        <authorList>
            <consortium name="Ensembl"/>
        </authorList>
    </citation>
    <scope>IDENTIFICATION</scope>
</reference>
<name>F6PMU5_CIOIN</name>
<protein>
    <submittedName>
        <fullName evidence="2">Uncharacterized protein</fullName>
    </submittedName>
</protein>
<reference evidence="2" key="4">
    <citation type="submission" date="2025-09" db="UniProtKB">
        <authorList>
            <consortium name="Ensembl"/>
        </authorList>
    </citation>
    <scope>IDENTIFICATION</scope>
</reference>
<accession>F6PMU5</accession>
<dbReference type="InParanoid" id="F6PMU5"/>
<reference evidence="3" key="1">
    <citation type="journal article" date="2002" name="Science">
        <title>The draft genome of Ciona intestinalis: insights into chordate and vertebrate origins.</title>
        <authorList>
            <person name="Dehal P."/>
            <person name="Satou Y."/>
            <person name="Campbell R.K."/>
            <person name="Chapman J."/>
            <person name="Degnan B."/>
            <person name="De Tomaso A."/>
            <person name="Davidson B."/>
            <person name="Di Gregorio A."/>
            <person name="Gelpke M."/>
            <person name="Goodstein D.M."/>
            <person name="Harafuji N."/>
            <person name="Hastings K.E."/>
            <person name="Ho I."/>
            <person name="Hotta K."/>
            <person name="Huang W."/>
            <person name="Kawashima T."/>
            <person name="Lemaire P."/>
            <person name="Martinez D."/>
            <person name="Meinertzhagen I.A."/>
            <person name="Necula S."/>
            <person name="Nonaka M."/>
            <person name="Putnam N."/>
            <person name="Rash S."/>
            <person name="Saiga H."/>
            <person name="Satake M."/>
            <person name="Terry A."/>
            <person name="Yamada L."/>
            <person name="Wang H.G."/>
            <person name="Awazu S."/>
            <person name="Azumi K."/>
            <person name="Boore J."/>
            <person name="Branno M."/>
            <person name="Chin-Bow S."/>
            <person name="DeSantis R."/>
            <person name="Doyle S."/>
            <person name="Francino P."/>
            <person name="Keys D.N."/>
            <person name="Haga S."/>
            <person name="Hayashi H."/>
            <person name="Hino K."/>
            <person name="Imai K.S."/>
            <person name="Inaba K."/>
            <person name="Kano S."/>
            <person name="Kobayashi K."/>
            <person name="Kobayashi M."/>
            <person name="Lee B.I."/>
            <person name="Makabe K.W."/>
            <person name="Manohar C."/>
            <person name="Matassi G."/>
            <person name="Medina M."/>
            <person name="Mochizuki Y."/>
            <person name="Mount S."/>
            <person name="Morishita T."/>
            <person name="Miura S."/>
            <person name="Nakayama A."/>
            <person name="Nishizaka S."/>
            <person name="Nomoto H."/>
            <person name="Ohta F."/>
            <person name="Oishi K."/>
            <person name="Rigoutsos I."/>
            <person name="Sano M."/>
            <person name="Sasaki A."/>
            <person name="Sasakura Y."/>
            <person name="Shoguchi E."/>
            <person name="Shin-i T."/>
            <person name="Spagnuolo A."/>
            <person name="Stainier D."/>
            <person name="Suzuki M.M."/>
            <person name="Tassy O."/>
            <person name="Takatori N."/>
            <person name="Tokuoka M."/>
            <person name="Yagi K."/>
            <person name="Yoshizaki F."/>
            <person name="Wada S."/>
            <person name="Zhang C."/>
            <person name="Hyatt P.D."/>
            <person name="Larimer F."/>
            <person name="Detter C."/>
            <person name="Doggett N."/>
            <person name="Glavina T."/>
            <person name="Hawkins T."/>
            <person name="Richardson P."/>
            <person name="Lucas S."/>
            <person name="Kohara Y."/>
            <person name="Levine M."/>
            <person name="Satoh N."/>
            <person name="Rokhsar D.S."/>
        </authorList>
    </citation>
    <scope>NUCLEOTIDE SEQUENCE [LARGE SCALE GENOMIC DNA]</scope>
</reference>
<dbReference type="AlphaFoldDB" id="F6PMU5"/>
<reference evidence="2" key="2">
    <citation type="journal article" date="2008" name="Genome Biol.">
        <title>Improved genome assembly and evidence-based global gene model set for the chordate Ciona intestinalis: new insight into intron and operon populations.</title>
        <authorList>
            <person name="Satou Y."/>
            <person name="Mineta K."/>
            <person name="Ogasawara M."/>
            <person name="Sasakura Y."/>
            <person name="Shoguchi E."/>
            <person name="Ueno K."/>
            <person name="Yamada L."/>
            <person name="Matsumoto J."/>
            <person name="Wasserscheid J."/>
            <person name="Dewar K."/>
            <person name="Wiley G.B."/>
            <person name="Macmil S.L."/>
            <person name="Roe B.A."/>
            <person name="Zeller R.W."/>
            <person name="Hastings K.E."/>
            <person name="Lemaire P."/>
            <person name="Lindquist E."/>
            <person name="Endo T."/>
            <person name="Hotta K."/>
            <person name="Inaba K."/>
        </authorList>
    </citation>
    <scope>NUCLEOTIDE SEQUENCE [LARGE SCALE GENOMIC DNA]</scope>
    <source>
        <strain evidence="2">wild type</strain>
    </source>
</reference>
<dbReference type="EMBL" id="EAAA01000328">
    <property type="status" value="NOT_ANNOTATED_CDS"/>
    <property type="molecule type" value="Genomic_DNA"/>
</dbReference>
<dbReference type="Proteomes" id="UP000008144">
    <property type="component" value="Chromosome 1"/>
</dbReference>
<keyword evidence="3" id="KW-1185">Reference proteome</keyword>
<proteinExistence type="predicted"/>
<feature type="region of interest" description="Disordered" evidence="1">
    <location>
        <begin position="109"/>
        <end position="145"/>
    </location>
</feature>
<sequence>IWKLNHVVEQKKLASEWGIHNSETTELLLRRRRRLKGKRVNIQGAEDKLKKFQTIKNKIPLQTFPQKKPAANKIDYFKAQESGCNRKPNKTSNMDEQRNHYTYQWLHSEANFPTSPKPPLDPKSSSRTRILLPNIPNPPGSKQDPLEILSVSSLSSSRRHRSNHLLHDIVKRHAAGS</sequence>
<evidence type="ECO:0000256" key="1">
    <source>
        <dbReference type="SAM" id="MobiDB-lite"/>
    </source>
</evidence>
<dbReference type="HOGENOM" id="CLU_1521160_0_0_1"/>
<organism evidence="2 3">
    <name type="scientific">Ciona intestinalis</name>
    <name type="common">Transparent sea squirt</name>
    <name type="synonym">Ascidia intestinalis</name>
    <dbReference type="NCBI Taxonomy" id="7719"/>
    <lineage>
        <taxon>Eukaryota</taxon>
        <taxon>Metazoa</taxon>
        <taxon>Chordata</taxon>
        <taxon>Tunicata</taxon>
        <taxon>Ascidiacea</taxon>
        <taxon>Phlebobranchia</taxon>
        <taxon>Cionidae</taxon>
        <taxon>Ciona</taxon>
    </lineage>
</organism>
<evidence type="ECO:0000313" key="3">
    <source>
        <dbReference type="Proteomes" id="UP000008144"/>
    </source>
</evidence>
<dbReference type="STRING" id="7719.ENSCINP00000009840"/>